<evidence type="ECO:0000313" key="2">
    <source>
        <dbReference type="Proteomes" id="UP001596447"/>
    </source>
</evidence>
<comment type="caution">
    <text evidence="1">The sequence shown here is derived from an EMBL/GenBank/DDBJ whole genome shotgun (WGS) entry which is preliminary data.</text>
</comment>
<dbReference type="InterPro" id="IPR007497">
    <property type="entry name" value="SIMPL/DUF541"/>
</dbReference>
<dbReference type="PANTHER" id="PTHR34387">
    <property type="entry name" value="SLR1258 PROTEIN"/>
    <property type="match status" value="1"/>
</dbReference>
<dbReference type="Gene3D" id="3.30.70.2970">
    <property type="entry name" value="Protein of unknown function (DUF541), domain 2"/>
    <property type="match status" value="1"/>
</dbReference>
<dbReference type="PROSITE" id="PS51257">
    <property type="entry name" value="PROKAR_LIPOPROTEIN"/>
    <property type="match status" value="1"/>
</dbReference>
<protein>
    <submittedName>
        <fullName evidence="1">SIMPL domain-containing protein</fullName>
    </submittedName>
</protein>
<evidence type="ECO:0000313" key="1">
    <source>
        <dbReference type="EMBL" id="MFC7200842.1"/>
    </source>
</evidence>
<dbReference type="EMBL" id="JBHTAR010000011">
    <property type="protein sequence ID" value="MFC7200842.1"/>
    <property type="molecule type" value="Genomic_DNA"/>
</dbReference>
<dbReference type="Pfam" id="PF04402">
    <property type="entry name" value="SIMPL"/>
    <property type="match status" value="1"/>
</dbReference>
<dbReference type="RefSeq" id="WP_279527607.1">
    <property type="nucleotide sequence ID" value="NZ_CP122312.1"/>
</dbReference>
<gene>
    <name evidence="1" type="ORF">ACFQJ9_15745</name>
</gene>
<name>A0ABD5Z6G1_9EURY</name>
<dbReference type="AlphaFoldDB" id="A0ABD5Z6G1"/>
<proteinExistence type="predicted"/>
<reference evidence="1 2" key="1">
    <citation type="journal article" date="2019" name="Int. J. Syst. Evol. Microbiol.">
        <title>The Global Catalogue of Microorganisms (GCM) 10K type strain sequencing project: providing services to taxonomists for standard genome sequencing and annotation.</title>
        <authorList>
            <consortium name="The Broad Institute Genomics Platform"/>
            <consortium name="The Broad Institute Genome Sequencing Center for Infectious Disease"/>
            <person name="Wu L."/>
            <person name="Ma J."/>
        </authorList>
    </citation>
    <scope>NUCLEOTIDE SEQUENCE [LARGE SCALE GENOMIC DNA]</scope>
    <source>
        <strain evidence="1 2">XZGYJ-43</strain>
    </source>
</reference>
<organism evidence="1 2">
    <name type="scientific">Halospeciosus flavus</name>
    <dbReference type="NCBI Taxonomy" id="3032283"/>
    <lineage>
        <taxon>Archaea</taxon>
        <taxon>Methanobacteriati</taxon>
        <taxon>Methanobacteriota</taxon>
        <taxon>Stenosarchaea group</taxon>
        <taxon>Halobacteria</taxon>
        <taxon>Halobacteriales</taxon>
        <taxon>Halobacteriaceae</taxon>
        <taxon>Halospeciosus</taxon>
    </lineage>
</organism>
<accession>A0ABD5Z6G1</accession>
<sequence length="247" mass="25385">MRLNRTLPALALVLMLLTAGCTGFVGNTSTGTAVDGGGAGPTVTVSATGQISAEPDQAIVRVAVVETATDPNAARTQLAENVSAMREALREMGIGDDQVQTAHFDISQDYRQQPDQPTRYRAIHAFEVTLNDTSRVGAVIDTAVENGATRVDGVQFTLSDAKRQQLHDEALAAAMDRADGRASALAGEANLSITGVSAVQSADASVRPYRAETAMLAAGSAGGATSVESGPVTVSAHVTVVYNATSA</sequence>
<dbReference type="Proteomes" id="UP001596447">
    <property type="component" value="Unassembled WGS sequence"/>
</dbReference>
<dbReference type="Gene3D" id="3.30.110.170">
    <property type="entry name" value="Protein of unknown function (DUF541), domain 1"/>
    <property type="match status" value="1"/>
</dbReference>
<dbReference type="InterPro" id="IPR052022">
    <property type="entry name" value="26kDa_periplasmic_antigen"/>
</dbReference>
<keyword evidence="2" id="KW-1185">Reference proteome</keyword>
<dbReference type="PANTHER" id="PTHR34387:SF2">
    <property type="entry name" value="SLR1258 PROTEIN"/>
    <property type="match status" value="1"/>
</dbReference>